<dbReference type="Gene3D" id="1.10.10.10">
    <property type="entry name" value="Winged helix-like DNA-binding domain superfamily/Winged helix DNA-binding domain"/>
    <property type="match status" value="1"/>
</dbReference>
<evidence type="ECO:0000256" key="2">
    <source>
        <dbReference type="ARBA" id="ARBA00023125"/>
    </source>
</evidence>
<keyword evidence="3" id="KW-0804">Transcription</keyword>
<dbReference type="Pfam" id="PF00196">
    <property type="entry name" value="GerE"/>
    <property type="match status" value="1"/>
</dbReference>
<dbReference type="RefSeq" id="WP_166395987.1">
    <property type="nucleotide sequence ID" value="NZ_CP045121.1"/>
</dbReference>
<dbReference type="InterPro" id="IPR000792">
    <property type="entry name" value="Tscrpt_reg_LuxR_C"/>
</dbReference>
<keyword evidence="6" id="KW-1185">Reference proteome</keyword>
<dbReference type="Pfam" id="PF13185">
    <property type="entry name" value="GAF_2"/>
    <property type="match status" value="1"/>
</dbReference>
<dbReference type="Proteomes" id="UP000502706">
    <property type="component" value="Chromosome"/>
</dbReference>
<evidence type="ECO:0000313" key="5">
    <source>
        <dbReference type="EMBL" id="QIN78309.1"/>
    </source>
</evidence>
<dbReference type="InterPro" id="IPR029016">
    <property type="entry name" value="GAF-like_dom_sf"/>
</dbReference>
<feature type="domain" description="HTH luxR-type" evidence="4">
    <location>
        <begin position="208"/>
        <end position="273"/>
    </location>
</feature>
<dbReference type="PANTHER" id="PTHR44688">
    <property type="entry name" value="DNA-BINDING TRANSCRIPTIONAL ACTIVATOR DEVR_DOSR"/>
    <property type="match status" value="1"/>
</dbReference>
<dbReference type="SUPFAM" id="SSF55781">
    <property type="entry name" value="GAF domain-like"/>
    <property type="match status" value="1"/>
</dbReference>
<dbReference type="InterPro" id="IPR003018">
    <property type="entry name" value="GAF"/>
</dbReference>
<dbReference type="PANTHER" id="PTHR44688:SF16">
    <property type="entry name" value="DNA-BINDING TRANSCRIPTIONAL ACTIVATOR DEVR_DOSR"/>
    <property type="match status" value="1"/>
</dbReference>
<protein>
    <submittedName>
        <fullName evidence="5">GAF domain-containing protein</fullName>
    </submittedName>
</protein>
<evidence type="ECO:0000313" key="6">
    <source>
        <dbReference type="Proteomes" id="UP000502706"/>
    </source>
</evidence>
<keyword evidence="2" id="KW-0238">DNA-binding</keyword>
<dbReference type="PROSITE" id="PS50043">
    <property type="entry name" value="HTH_LUXR_2"/>
    <property type="match status" value="1"/>
</dbReference>
<dbReference type="PRINTS" id="PR00038">
    <property type="entry name" value="HTHLUXR"/>
</dbReference>
<dbReference type="SUPFAM" id="SSF46894">
    <property type="entry name" value="C-terminal effector domain of the bipartite response regulators"/>
    <property type="match status" value="1"/>
</dbReference>
<proteinExistence type="predicted"/>
<reference evidence="5 6" key="1">
    <citation type="submission" date="2019-10" db="EMBL/GenBank/DDBJ databases">
        <title>Rubrobacter sp nov SCSIO 52915 isolated from a deep-sea sediment in the South China Sea.</title>
        <authorList>
            <person name="Chen R.W."/>
        </authorList>
    </citation>
    <scope>NUCLEOTIDE SEQUENCE [LARGE SCALE GENOMIC DNA]</scope>
    <source>
        <strain evidence="5 6">SCSIO 52915</strain>
    </source>
</reference>
<dbReference type="KEGG" id="rmar:GBA65_07035"/>
<gene>
    <name evidence="5" type="ORF">GBA65_07035</name>
</gene>
<dbReference type="GO" id="GO:0006355">
    <property type="term" value="P:regulation of DNA-templated transcription"/>
    <property type="evidence" value="ECO:0007669"/>
    <property type="project" value="InterPro"/>
</dbReference>
<dbReference type="Gene3D" id="3.30.450.40">
    <property type="match status" value="1"/>
</dbReference>
<dbReference type="GO" id="GO:0003677">
    <property type="term" value="F:DNA binding"/>
    <property type="evidence" value="ECO:0007669"/>
    <property type="project" value="UniProtKB-KW"/>
</dbReference>
<dbReference type="InterPro" id="IPR036388">
    <property type="entry name" value="WH-like_DNA-bd_sf"/>
</dbReference>
<dbReference type="SMART" id="SM00421">
    <property type="entry name" value="HTH_LUXR"/>
    <property type="match status" value="1"/>
</dbReference>
<accession>A0A6G8PVS4</accession>
<evidence type="ECO:0000256" key="1">
    <source>
        <dbReference type="ARBA" id="ARBA00023015"/>
    </source>
</evidence>
<dbReference type="SMART" id="SM00065">
    <property type="entry name" value="GAF"/>
    <property type="match status" value="1"/>
</dbReference>
<organism evidence="5 6">
    <name type="scientific">Rubrobacter marinus</name>
    <dbReference type="NCBI Taxonomy" id="2653852"/>
    <lineage>
        <taxon>Bacteria</taxon>
        <taxon>Bacillati</taxon>
        <taxon>Actinomycetota</taxon>
        <taxon>Rubrobacteria</taxon>
        <taxon>Rubrobacterales</taxon>
        <taxon>Rubrobacteraceae</taxon>
        <taxon>Rubrobacter</taxon>
    </lineage>
</organism>
<evidence type="ECO:0000256" key="3">
    <source>
        <dbReference type="ARBA" id="ARBA00023163"/>
    </source>
</evidence>
<dbReference type="InterPro" id="IPR016032">
    <property type="entry name" value="Sig_transdc_resp-reg_C-effctor"/>
</dbReference>
<evidence type="ECO:0000259" key="4">
    <source>
        <dbReference type="PROSITE" id="PS50043"/>
    </source>
</evidence>
<dbReference type="EMBL" id="CP045121">
    <property type="protein sequence ID" value="QIN78309.1"/>
    <property type="molecule type" value="Genomic_DNA"/>
</dbReference>
<keyword evidence="1" id="KW-0805">Transcription regulation</keyword>
<dbReference type="CDD" id="cd06170">
    <property type="entry name" value="LuxR_C_like"/>
    <property type="match status" value="1"/>
</dbReference>
<dbReference type="AlphaFoldDB" id="A0A6G8PVS4"/>
<sequence>MGLVSAKDRDEGQVEGMASETCPTEALVALAQLVVTGAGHSRLTHEAARATARALGADRCEVLHLEPEGYYMSCIATNDEDAACGESGLVPYGVSSVAGYALLCGAPVVSEDVREERRFEPAGTPRWEGSVSAVAAPVPCRGGAFGALVAYAARAGAFGPRHALSISRTASLLGGALERLEEHEELRRRAEGAEYHGGLPERAHERSSERAKLGLTDRQLEVLALLADGCSAKQIASDLALSIHTVHFHQRNLYRALGVGSSIGALKRAAELGLLGPPGTGPSTV</sequence>
<name>A0A6G8PVS4_9ACTN</name>